<dbReference type="GO" id="GO:0030313">
    <property type="term" value="C:cell envelope"/>
    <property type="evidence" value="ECO:0007669"/>
    <property type="project" value="UniProtKB-SubCell"/>
</dbReference>
<evidence type="ECO:0000256" key="2">
    <source>
        <dbReference type="ARBA" id="ARBA00022748"/>
    </source>
</evidence>
<keyword evidence="3" id="KW-1015">Disulfide bond</keyword>
<proteinExistence type="predicted"/>
<dbReference type="Proteomes" id="UP001155182">
    <property type="component" value="Unassembled WGS sequence"/>
</dbReference>
<dbReference type="InterPro" id="IPR050553">
    <property type="entry name" value="Thioredoxin_ResA/DsbE_sf"/>
</dbReference>
<dbReference type="Pfam" id="PF00578">
    <property type="entry name" value="AhpC-TSA"/>
    <property type="match status" value="1"/>
</dbReference>
<dbReference type="GO" id="GO:0016209">
    <property type="term" value="F:antioxidant activity"/>
    <property type="evidence" value="ECO:0007669"/>
    <property type="project" value="InterPro"/>
</dbReference>
<dbReference type="EMBL" id="JAMWYS010000028">
    <property type="protein sequence ID" value="MCO4292846.1"/>
    <property type="molecule type" value="Genomic_DNA"/>
</dbReference>
<organism evidence="7 8">
    <name type="scientific">Solitalea agri</name>
    <dbReference type="NCBI Taxonomy" id="2953739"/>
    <lineage>
        <taxon>Bacteria</taxon>
        <taxon>Pseudomonadati</taxon>
        <taxon>Bacteroidota</taxon>
        <taxon>Sphingobacteriia</taxon>
        <taxon>Sphingobacteriales</taxon>
        <taxon>Sphingobacteriaceae</taxon>
        <taxon>Solitalea</taxon>
    </lineage>
</organism>
<feature type="domain" description="Thioredoxin" evidence="6">
    <location>
        <begin position="250"/>
        <end position="391"/>
    </location>
</feature>
<dbReference type="InterPro" id="IPR036249">
    <property type="entry name" value="Thioredoxin-like_sf"/>
</dbReference>
<evidence type="ECO:0000259" key="6">
    <source>
        <dbReference type="PROSITE" id="PS51352"/>
    </source>
</evidence>
<dbReference type="RefSeq" id="WP_252587338.1">
    <property type="nucleotide sequence ID" value="NZ_JAMWYS010000028.1"/>
</dbReference>
<dbReference type="InterPro" id="IPR017937">
    <property type="entry name" value="Thioredoxin_CS"/>
</dbReference>
<keyword evidence="5" id="KW-0732">Signal</keyword>
<keyword evidence="2" id="KW-0201">Cytochrome c-type biogenesis</keyword>
<dbReference type="PANTHER" id="PTHR42852">
    <property type="entry name" value="THIOL:DISULFIDE INTERCHANGE PROTEIN DSBE"/>
    <property type="match status" value="1"/>
</dbReference>
<dbReference type="InterPro" id="IPR013766">
    <property type="entry name" value="Thioredoxin_domain"/>
</dbReference>
<sequence>MKNNIIKVLALTGAVLLTTGALHAQSAKYITVTGKVKFVPSKEHQQKFPFLLQKRSGDDLKVIDTIRVKADGSYSFKVNASKPDFYELDVYKWDRASFWANKENLKIDFRGEDTAKIKIKNPPYVFIEGGDENNLINDVNFIVYRNYQNTIAISQLQYKASLKKDTTMAKNLEKFMWDQYDDMDERIKLLVKMNSTKPQVLYALNYLSPRRNKEFIVATLNKLITLYPKFTPAKNQLENIAKAEAIAKKTAVGSPAMDFTQNDVNGKPIKLSSYKGKYVLVDFWASWCGPCRAENPNVVKAYNKYHAKGFEILGVSLDDKKDKWVEAITKDGLTWAHVSDLKGWKNAAAKMYNINAVPSNLLLDKNGNIIAKDLRAEELQQKLQEIFGKQD</sequence>
<keyword evidence="8" id="KW-1185">Reference proteome</keyword>
<reference evidence="7" key="1">
    <citation type="submission" date="2022-06" db="EMBL/GenBank/DDBJ databases">
        <title>Solitalea sp. MAHUQ-68 isolated from rhizospheric soil.</title>
        <authorList>
            <person name="Huq M.A."/>
        </authorList>
    </citation>
    <scope>NUCLEOTIDE SEQUENCE</scope>
    <source>
        <strain evidence="7">MAHUQ-68</strain>
    </source>
</reference>
<accession>A0A9X2F5Q6</accession>
<dbReference type="SUPFAM" id="SSF52833">
    <property type="entry name" value="Thioredoxin-like"/>
    <property type="match status" value="1"/>
</dbReference>
<comment type="caution">
    <text evidence="7">The sequence shown here is derived from an EMBL/GenBank/DDBJ whole genome shotgun (WGS) entry which is preliminary data.</text>
</comment>
<gene>
    <name evidence="7" type="ORF">NF867_08240</name>
</gene>
<comment type="subcellular location">
    <subcellularLocation>
        <location evidence="1">Cell envelope</location>
    </subcellularLocation>
</comment>
<evidence type="ECO:0000256" key="5">
    <source>
        <dbReference type="SAM" id="SignalP"/>
    </source>
</evidence>
<dbReference type="PANTHER" id="PTHR42852:SF6">
    <property type="entry name" value="THIOL:DISULFIDE INTERCHANGE PROTEIN DSBE"/>
    <property type="match status" value="1"/>
</dbReference>
<dbReference type="AlphaFoldDB" id="A0A9X2F5Q6"/>
<keyword evidence="4" id="KW-0676">Redox-active center</keyword>
<feature type="chain" id="PRO_5040813191" evidence="5">
    <location>
        <begin position="25"/>
        <end position="391"/>
    </location>
</feature>
<dbReference type="GO" id="GO:0016491">
    <property type="term" value="F:oxidoreductase activity"/>
    <property type="evidence" value="ECO:0007669"/>
    <property type="project" value="InterPro"/>
</dbReference>
<dbReference type="InterPro" id="IPR000866">
    <property type="entry name" value="AhpC/TSA"/>
</dbReference>
<protein>
    <submittedName>
        <fullName evidence="7">TlpA family protein disulfide reductase</fullName>
    </submittedName>
</protein>
<name>A0A9X2F5Q6_9SPHI</name>
<dbReference type="Gene3D" id="3.40.30.10">
    <property type="entry name" value="Glutaredoxin"/>
    <property type="match status" value="1"/>
</dbReference>
<evidence type="ECO:0000313" key="7">
    <source>
        <dbReference type="EMBL" id="MCO4292846.1"/>
    </source>
</evidence>
<dbReference type="GO" id="GO:0017004">
    <property type="term" value="P:cytochrome complex assembly"/>
    <property type="evidence" value="ECO:0007669"/>
    <property type="project" value="UniProtKB-KW"/>
</dbReference>
<evidence type="ECO:0000256" key="4">
    <source>
        <dbReference type="ARBA" id="ARBA00023284"/>
    </source>
</evidence>
<dbReference type="PROSITE" id="PS51352">
    <property type="entry name" value="THIOREDOXIN_2"/>
    <property type="match status" value="1"/>
</dbReference>
<evidence type="ECO:0000256" key="3">
    <source>
        <dbReference type="ARBA" id="ARBA00023157"/>
    </source>
</evidence>
<evidence type="ECO:0000313" key="8">
    <source>
        <dbReference type="Proteomes" id="UP001155182"/>
    </source>
</evidence>
<dbReference type="PROSITE" id="PS00194">
    <property type="entry name" value="THIOREDOXIN_1"/>
    <property type="match status" value="1"/>
</dbReference>
<feature type="signal peptide" evidence="5">
    <location>
        <begin position="1"/>
        <end position="24"/>
    </location>
</feature>
<dbReference type="CDD" id="cd02966">
    <property type="entry name" value="TlpA_like_family"/>
    <property type="match status" value="1"/>
</dbReference>
<evidence type="ECO:0000256" key="1">
    <source>
        <dbReference type="ARBA" id="ARBA00004196"/>
    </source>
</evidence>